<name>A0A3N4HXF6_ASCIM</name>
<proteinExistence type="predicted"/>
<dbReference type="Proteomes" id="UP000275078">
    <property type="component" value="Unassembled WGS sequence"/>
</dbReference>
<dbReference type="EMBL" id="ML119730">
    <property type="protein sequence ID" value="RPA77188.1"/>
    <property type="molecule type" value="Genomic_DNA"/>
</dbReference>
<dbReference type="AlphaFoldDB" id="A0A3N4HXF6"/>
<keyword evidence="2" id="KW-1185">Reference proteome</keyword>
<dbReference type="OrthoDB" id="5232280at2759"/>
<accession>A0A3N4HXF6</accession>
<reference evidence="1 2" key="1">
    <citation type="journal article" date="2018" name="Nat. Ecol. Evol.">
        <title>Pezizomycetes genomes reveal the molecular basis of ectomycorrhizal truffle lifestyle.</title>
        <authorList>
            <person name="Murat C."/>
            <person name="Payen T."/>
            <person name="Noel B."/>
            <person name="Kuo A."/>
            <person name="Morin E."/>
            <person name="Chen J."/>
            <person name="Kohler A."/>
            <person name="Krizsan K."/>
            <person name="Balestrini R."/>
            <person name="Da Silva C."/>
            <person name="Montanini B."/>
            <person name="Hainaut M."/>
            <person name="Levati E."/>
            <person name="Barry K.W."/>
            <person name="Belfiori B."/>
            <person name="Cichocki N."/>
            <person name="Clum A."/>
            <person name="Dockter R.B."/>
            <person name="Fauchery L."/>
            <person name="Guy J."/>
            <person name="Iotti M."/>
            <person name="Le Tacon F."/>
            <person name="Lindquist E.A."/>
            <person name="Lipzen A."/>
            <person name="Malagnac F."/>
            <person name="Mello A."/>
            <person name="Molinier V."/>
            <person name="Miyauchi S."/>
            <person name="Poulain J."/>
            <person name="Riccioni C."/>
            <person name="Rubini A."/>
            <person name="Sitrit Y."/>
            <person name="Splivallo R."/>
            <person name="Traeger S."/>
            <person name="Wang M."/>
            <person name="Zifcakova L."/>
            <person name="Wipf D."/>
            <person name="Zambonelli A."/>
            <person name="Paolocci F."/>
            <person name="Nowrousian M."/>
            <person name="Ottonello S."/>
            <person name="Baldrian P."/>
            <person name="Spatafora J.W."/>
            <person name="Henrissat B."/>
            <person name="Nagy L.G."/>
            <person name="Aury J.M."/>
            <person name="Wincker P."/>
            <person name="Grigoriev I.V."/>
            <person name="Bonfante P."/>
            <person name="Martin F.M."/>
        </authorList>
    </citation>
    <scope>NUCLEOTIDE SEQUENCE [LARGE SCALE GENOMIC DNA]</scope>
    <source>
        <strain evidence="1 2">RN42</strain>
    </source>
</reference>
<evidence type="ECO:0000313" key="2">
    <source>
        <dbReference type="Proteomes" id="UP000275078"/>
    </source>
</evidence>
<gene>
    <name evidence="1" type="ORF">BJ508DRAFT_172902</name>
</gene>
<evidence type="ECO:0000313" key="1">
    <source>
        <dbReference type="EMBL" id="RPA77188.1"/>
    </source>
</evidence>
<sequence length="748" mass="82933">MPSSSIVTTEVAKRPSWGRQLLSQIGVAKSDMAMQLRNTGREANWLDVSRTDTDLLSLIGEDEESILKRKYLVDMDWVQRKWNEVNFICNGKVLSNKRGDGSTIPLHEQPKFTWVMTIIIVASSWVLTPGDLQETFIDVMLGSLDREEEDLRQSLRLLIESNTKAWASNGQVKNMDIAANKSILSTLREDGGASSIRQLTEAERVELKGFLVWLLAERESIDYYICSRLVFAVAVAMMDLGLKIRCDNGEREYPTEPVVRYEEKHASPEHKLRSFVAGAKDLGMNDRVPAVDRAHQIAFPSKEPSTLIDTMTCDRALISEMQTHWFSGAAAAKKLRWMTQSRGSFRSDTSEIYYLLDKSLDLVKGRFSRSVNTLADQAFPFATESGMSAAEGLLQGCDGDSVKWLQNIIQLQTMEETRDILPFETQHQGLFLKYQALVFGFYYELFEALICRDLVRDDACCWSICGPGSTMLLAACRSFTLAIRKPNGVRRSQILYLLANLYSGRQKRYHGPPTGSGGLLGILGRISILTKPLMHVTDDPKEIMKFTLLDLPIVDLAPDTDGELRGGHGGGGRLKFEGNARDRTKRVAIGGPLNPERWTLHAKMGLLFGNSGRGVVMAARCDGVLIGCFNPLAADLAFLNHSNGLYLTGRGEVLPDGHDGFGFKGIEIKDDDWKTGNLPALDREATSGSGERLGIVHSKGCPELRYAAAGFFMDAHIEMAIVENTDEATMVAAYERLASNGKGGYIIC</sequence>
<protein>
    <submittedName>
        <fullName evidence="1">Uncharacterized protein</fullName>
    </submittedName>
</protein>
<organism evidence="1 2">
    <name type="scientific">Ascobolus immersus RN42</name>
    <dbReference type="NCBI Taxonomy" id="1160509"/>
    <lineage>
        <taxon>Eukaryota</taxon>
        <taxon>Fungi</taxon>
        <taxon>Dikarya</taxon>
        <taxon>Ascomycota</taxon>
        <taxon>Pezizomycotina</taxon>
        <taxon>Pezizomycetes</taxon>
        <taxon>Pezizales</taxon>
        <taxon>Ascobolaceae</taxon>
        <taxon>Ascobolus</taxon>
    </lineage>
</organism>